<reference evidence="1 2" key="1">
    <citation type="submission" date="2017-06" db="EMBL/GenBank/DDBJ databases">
        <title>the draft geome sequence of Illustriluteabacillus marina B3227.</title>
        <authorList>
            <person name="He R.-H."/>
            <person name="Du Z.-J."/>
        </authorList>
    </citation>
    <scope>NUCLEOTIDE SEQUENCE [LARGE SCALE GENOMIC DNA]</scope>
    <source>
        <strain evidence="1 2">B3227</strain>
    </source>
</reference>
<name>A0A2I0QYG4_9BACI</name>
<gene>
    <name evidence="1" type="ORF">CEY16_02210</name>
</gene>
<evidence type="ECO:0000313" key="1">
    <source>
        <dbReference type="EMBL" id="PKR79371.1"/>
    </source>
</evidence>
<dbReference type="Proteomes" id="UP000243524">
    <property type="component" value="Unassembled WGS sequence"/>
</dbReference>
<comment type="caution">
    <text evidence="1">The sequence shown here is derived from an EMBL/GenBank/DDBJ whole genome shotgun (WGS) entry which is preliminary data.</text>
</comment>
<dbReference type="Pfam" id="PF06569">
    <property type="entry name" value="DUF1128"/>
    <property type="match status" value="1"/>
</dbReference>
<sequence>MNLNEPTEENLSYIINELSKDLQVLNPSIMDPDNFSLEDYQDIKDLYDMVKSKDQISVPEINAILVELKKYRKN</sequence>
<evidence type="ECO:0000313" key="2">
    <source>
        <dbReference type="Proteomes" id="UP000243524"/>
    </source>
</evidence>
<proteinExistence type="predicted"/>
<dbReference type="AlphaFoldDB" id="A0A2I0QYG4"/>
<organism evidence="1 2">
    <name type="scientific">Halalkalibacillus sediminis</name>
    <dbReference type="NCBI Taxonomy" id="2018042"/>
    <lineage>
        <taxon>Bacteria</taxon>
        <taxon>Bacillati</taxon>
        <taxon>Bacillota</taxon>
        <taxon>Bacilli</taxon>
        <taxon>Bacillales</taxon>
        <taxon>Bacillaceae</taxon>
        <taxon>Halalkalibacillus</taxon>
    </lineage>
</organism>
<keyword evidence="2" id="KW-1185">Reference proteome</keyword>
<accession>A0A2I0QYG4</accession>
<dbReference type="InterPro" id="IPR009507">
    <property type="entry name" value="UPF0435"/>
</dbReference>
<dbReference type="OrthoDB" id="2361695at2"/>
<dbReference type="EMBL" id="PJNH01000001">
    <property type="protein sequence ID" value="PKR79371.1"/>
    <property type="molecule type" value="Genomic_DNA"/>
</dbReference>
<protein>
    <submittedName>
        <fullName evidence="1">DUF1128 domain-containing protein</fullName>
    </submittedName>
</protein>